<dbReference type="EMBL" id="MN739564">
    <property type="protein sequence ID" value="QHT13249.1"/>
    <property type="molecule type" value="Genomic_DNA"/>
</dbReference>
<name>A0A6C0DBD7_9ZZZZ</name>
<sequence>MQNLEIKLSIPKKDFPILFQLKKKELEKIVWNIFTTGYSIMYPSTDTNTKHIEYKEVIQKIELLRNEFNNPELNDKISALDHSLEKLIGLSSSSFKKGEFAENLLESIFEKRYGDIIFKNTCHTPHSGDAWLYLPDNKVIMLESKNYTVTVNKDEVVKMQNDMITHHIKWGIFVSFNSNIQGMKELDFHTFVHANENYNILMISNLTNDISRLDLALTITRKLISLYSDLDKFPWIVNNIKNELNHLNDLLEHNYLLRDHFNTMEKDITKNLNQYYIKLRDYQFNMDNKIKDIINKITSTMVDSITDTNNLDYTEFINLANAKDKKLGTLATKITDIFKKKKISCIIDNSNLVFTLKNIIIGCIKIQTKKITIEFINYDIILNFVIGKEKEVTQNLLIMDNLNL</sequence>
<proteinExistence type="predicted"/>
<evidence type="ECO:0000313" key="1">
    <source>
        <dbReference type="EMBL" id="QHT13249.1"/>
    </source>
</evidence>
<reference evidence="1" key="1">
    <citation type="journal article" date="2020" name="Nature">
        <title>Giant virus diversity and host interactions through global metagenomics.</title>
        <authorList>
            <person name="Schulz F."/>
            <person name="Roux S."/>
            <person name="Paez-Espino D."/>
            <person name="Jungbluth S."/>
            <person name="Walsh D.A."/>
            <person name="Denef V.J."/>
            <person name="McMahon K.D."/>
            <person name="Konstantinidis K.T."/>
            <person name="Eloe-Fadrosh E.A."/>
            <person name="Kyrpides N.C."/>
            <person name="Woyke T."/>
        </authorList>
    </citation>
    <scope>NUCLEOTIDE SEQUENCE</scope>
    <source>
        <strain evidence="1">GVMAG-M-3300023174-131</strain>
    </source>
</reference>
<organism evidence="1">
    <name type="scientific">viral metagenome</name>
    <dbReference type="NCBI Taxonomy" id="1070528"/>
    <lineage>
        <taxon>unclassified sequences</taxon>
        <taxon>metagenomes</taxon>
        <taxon>organismal metagenomes</taxon>
    </lineage>
</organism>
<accession>A0A6C0DBD7</accession>
<protein>
    <submittedName>
        <fullName evidence="1">Uncharacterized protein</fullName>
    </submittedName>
</protein>
<dbReference type="AlphaFoldDB" id="A0A6C0DBD7"/>